<reference evidence="2 3" key="1">
    <citation type="submission" date="2020-03" db="EMBL/GenBank/DDBJ databases">
        <title>Propioniciclava sp. nov., isolated from Hydrophilus acuminatus.</title>
        <authorList>
            <person name="Hyun D.-W."/>
            <person name="Bae J.-W."/>
        </authorList>
    </citation>
    <scope>NUCLEOTIDE SEQUENCE [LARGE SCALE GENOMIC DNA]</scope>
    <source>
        <strain evidence="2 3">HDW11</strain>
    </source>
</reference>
<dbReference type="PANTHER" id="PTHR46696">
    <property type="entry name" value="P450, PUTATIVE (EUROFUNG)-RELATED"/>
    <property type="match status" value="1"/>
</dbReference>
<evidence type="ECO:0000256" key="1">
    <source>
        <dbReference type="ARBA" id="ARBA00010617"/>
    </source>
</evidence>
<dbReference type="InterPro" id="IPR001128">
    <property type="entry name" value="Cyt_P450"/>
</dbReference>
<dbReference type="Pfam" id="PF00067">
    <property type="entry name" value="p450"/>
    <property type="match status" value="1"/>
</dbReference>
<keyword evidence="3" id="KW-1185">Reference proteome</keyword>
<dbReference type="GO" id="GO:0004497">
    <property type="term" value="F:monooxygenase activity"/>
    <property type="evidence" value="ECO:0007669"/>
    <property type="project" value="InterPro"/>
</dbReference>
<evidence type="ECO:0000313" key="2">
    <source>
        <dbReference type="EMBL" id="QIK72109.1"/>
    </source>
</evidence>
<dbReference type="InterPro" id="IPR036396">
    <property type="entry name" value="Cyt_P450_sf"/>
</dbReference>
<dbReference type="KEGG" id="prv:G7070_07290"/>
<comment type="similarity">
    <text evidence="1">Belongs to the cytochrome P450 family.</text>
</comment>
<dbReference type="GO" id="GO:0005506">
    <property type="term" value="F:iron ion binding"/>
    <property type="evidence" value="ECO:0007669"/>
    <property type="project" value="InterPro"/>
</dbReference>
<dbReference type="SUPFAM" id="SSF48264">
    <property type="entry name" value="Cytochrome P450"/>
    <property type="match status" value="1"/>
</dbReference>
<dbReference type="Proteomes" id="UP000501058">
    <property type="component" value="Chromosome"/>
</dbReference>
<proteinExistence type="inferred from homology"/>
<gene>
    <name evidence="2" type="ORF">G7070_07290</name>
</gene>
<dbReference type="Gene3D" id="1.10.630.10">
    <property type="entry name" value="Cytochrome P450"/>
    <property type="match status" value="1"/>
</dbReference>
<evidence type="ECO:0000313" key="3">
    <source>
        <dbReference type="Proteomes" id="UP000501058"/>
    </source>
</evidence>
<protein>
    <submittedName>
        <fullName evidence="2">Cytochrome P450</fullName>
    </submittedName>
</protein>
<sequence length="382" mass="40918">MTDHLPEEISPAGRDARALTDALRHRNPVVHNVRDEWVLLRHADVKAAALDDATFSSAVSAHLQIPNGLDGDEHTRFRAALDPFLTPEAIAPAEPLFAALAARLASELPRGDAIDAVDEIGAVFAVRAQSAWLGWPAELEDPLVAWVSANHAASRAGDRDRLAAVAAEFDALIESVLAPRRGPGGEVLGDDLTSALMRVEVDGRPLRHEEIVSVLRNWTGGDLGSIALCVGVLLHDLASQPDLQRRLRAGVGDAELDAAIDELLRIDDPFVSNRRVTTCPVTMSGVDIPAGAKVKLHWTSANRDEAVFGDPDGFDPVGHAADNLVYGIGRHVCPGRTLATVELRIAVRALLEATSWIDRGEDHPVREVHPVGGWAAVPVILT</sequence>
<dbReference type="CDD" id="cd11079">
    <property type="entry name" value="Cyp_unk"/>
    <property type="match status" value="1"/>
</dbReference>
<dbReference type="EMBL" id="CP049865">
    <property type="protein sequence ID" value="QIK72109.1"/>
    <property type="molecule type" value="Genomic_DNA"/>
</dbReference>
<dbReference type="GO" id="GO:0020037">
    <property type="term" value="F:heme binding"/>
    <property type="evidence" value="ECO:0007669"/>
    <property type="project" value="InterPro"/>
</dbReference>
<dbReference type="PANTHER" id="PTHR46696:SF6">
    <property type="entry name" value="P450, PUTATIVE (EUROFUNG)-RELATED"/>
    <property type="match status" value="1"/>
</dbReference>
<accession>A0A6G7Y5W8</accession>
<dbReference type="AlphaFoldDB" id="A0A6G7Y5W8"/>
<dbReference type="GO" id="GO:0016705">
    <property type="term" value="F:oxidoreductase activity, acting on paired donors, with incorporation or reduction of molecular oxygen"/>
    <property type="evidence" value="ECO:0007669"/>
    <property type="project" value="InterPro"/>
</dbReference>
<dbReference type="InterPro" id="IPR002397">
    <property type="entry name" value="Cyt_P450_B"/>
</dbReference>
<organism evidence="2 3">
    <name type="scientific">Propioniciclava coleopterorum</name>
    <dbReference type="NCBI Taxonomy" id="2714937"/>
    <lineage>
        <taxon>Bacteria</taxon>
        <taxon>Bacillati</taxon>
        <taxon>Actinomycetota</taxon>
        <taxon>Actinomycetes</taxon>
        <taxon>Propionibacteriales</taxon>
        <taxon>Propionibacteriaceae</taxon>
        <taxon>Propioniciclava</taxon>
    </lineage>
</organism>
<dbReference type="RefSeq" id="WP_166233148.1">
    <property type="nucleotide sequence ID" value="NZ_CP049865.1"/>
</dbReference>
<dbReference type="PRINTS" id="PR00359">
    <property type="entry name" value="BP450"/>
</dbReference>
<name>A0A6G7Y5W8_9ACTN</name>